<sequence>MKLQFKNKNNTPECSFNGSPIEAIETILMCMHQEELVRQIIITAAISFQQLGDVLEDAIEGSTITHKKKLVKNQKS</sequence>
<keyword evidence="2" id="KW-1185">Reference proteome</keyword>
<reference evidence="1" key="1">
    <citation type="submission" date="2022-02" db="EMBL/GenBank/DDBJ databases">
        <title>Polaribacter sp. MSW13, isolated from seawater.</title>
        <authorList>
            <person name="Kristyanto S."/>
            <person name="Jung J."/>
            <person name="Jeon C.O."/>
        </authorList>
    </citation>
    <scope>NUCLEOTIDE SEQUENCE</scope>
    <source>
        <strain evidence="1">MSW13</strain>
    </source>
</reference>
<accession>A0A9X2AJI8</accession>
<dbReference type="RefSeq" id="WP_242178682.1">
    <property type="nucleotide sequence ID" value="NZ_JAKQYM010000007.1"/>
</dbReference>
<name>A0A9X2AJI8_9FLAO</name>
<protein>
    <submittedName>
        <fullName evidence="1">Uncharacterized protein</fullName>
    </submittedName>
</protein>
<evidence type="ECO:0000313" key="1">
    <source>
        <dbReference type="EMBL" id="MCI2229556.1"/>
    </source>
</evidence>
<proteinExistence type="predicted"/>
<gene>
    <name evidence="1" type="ORF">MC378_10290</name>
</gene>
<organism evidence="1 2">
    <name type="scientific">Polaribacter marinus</name>
    <dbReference type="NCBI Taxonomy" id="2916838"/>
    <lineage>
        <taxon>Bacteria</taxon>
        <taxon>Pseudomonadati</taxon>
        <taxon>Bacteroidota</taxon>
        <taxon>Flavobacteriia</taxon>
        <taxon>Flavobacteriales</taxon>
        <taxon>Flavobacteriaceae</taxon>
    </lineage>
</organism>
<dbReference type="AlphaFoldDB" id="A0A9X2AJI8"/>
<evidence type="ECO:0000313" key="2">
    <source>
        <dbReference type="Proteomes" id="UP001139369"/>
    </source>
</evidence>
<dbReference type="EMBL" id="JAKQYM010000007">
    <property type="protein sequence ID" value="MCI2229556.1"/>
    <property type="molecule type" value="Genomic_DNA"/>
</dbReference>
<dbReference type="Proteomes" id="UP001139369">
    <property type="component" value="Unassembled WGS sequence"/>
</dbReference>
<comment type="caution">
    <text evidence="1">The sequence shown here is derived from an EMBL/GenBank/DDBJ whole genome shotgun (WGS) entry which is preliminary data.</text>
</comment>